<dbReference type="GO" id="GO:0016301">
    <property type="term" value="F:kinase activity"/>
    <property type="evidence" value="ECO:0007669"/>
    <property type="project" value="UniProtKB-KW"/>
</dbReference>
<evidence type="ECO:0000313" key="1">
    <source>
        <dbReference type="EMBL" id="TDP96581.1"/>
    </source>
</evidence>
<keyword evidence="2" id="KW-1185">Reference proteome</keyword>
<dbReference type="Proteomes" id="UP000295444">
    <property type="component" value="Unassembled WGS sequence"/>
</dbReference>
<evidence type="ECO:0000313" key="2">
    <source>
        <dbReference type="Proteomes" id="UP000295444"/>
    </source>
</evidence>
<keyword evidence="1" id="KW-0418">Kinase</keyword>
<reference evidence="1 2" key="1">
    <citation type="submission" date="2019-03" db="EMBL/GenBank/DDBJ databases">
        <title>Genomic Encyclopedia of Type Strains, Phase IV (KMG-IV): sequencing the most valuable type-strain genomes for metagenomic binning, comparative biology and taxonomic classification.</title>
        <authorList>
            <person name="Goeker M."/>
        </authorList>
    </citation>
    <scope>NUCLEOTIDE SEQUENCE [LARGE SCALE GENOMIC DNA]</scope>
    <source>
        <strain evidence="1 2">DSM 45361</strain>
    </source>
</reference>
<organism evidence="1 2">
    <name type="scientific">Labedaea rhizosphaerae</name>
    <dbReference type="NCBI Taxonomy" id="598644"/>
    <lineage>
        <taxon>Bacteria</taxon>
        <taxon>Bacillati</taxon>
        <taxon>Actinomycetota</taxon>
        <taxon>Actinomycetes</taxon>
        <taxon>Pseudonocardiales</taxon>
        <taxon>Pseudonocardiaceae</taxon>
        <taxon>Labedaea</taxon>
    </lineage>
</organism>
<proteinExistence type="predicted"/>
<dbReference type="InterPro" id="IPR036890">
    <property type="entry name" value="HATPase_C_sf"/>
</dbReference>
<dbReference type="Gene3D" id="3.30.565.10">
    <property type="entry name" value="Histidine kinase-like ATPase, C-terminal domain"/>
    <property type="match status" value="1"/>
</dbReference>
<dbReference type="OrthoDB" id="3694612at2"/>
<sequence length="131" mass="14010">MTDAEPVRLVEVVVDAVADQVALLRSVAADVAIRGDFDLDAIEDLRMAVDEAAALLVGCAAPGARLHCELRPERQQVRVRLVVDAKPDAQVEHSSMGWQILTALATEANAEAAEGRITITLARARSEKITA</sequence>
<name>A0A4R6S9V4_LABRH</name>
<keyword evidence="1" id="KW-0808">Transferase</keyword>
<dbReference type="RefSeq" id="WP_133851912.1">
    <property type="nucleotide sequence ID" value="NZ_SNXZ01000004.1"/>
</dbReference>
<dbReference type="EMBL" id="SNXZ01000004">
    <property type="protein sequence ID" value="TDP96581.1"/>
    <property type="molecule type" value="Genomic_DNA"/>
</dbReference>
<protein>
    <submittedName>
        <fullName evidence="1">Serine/threonine-protein kinase RsbW</fullName>
    </submittedName>
</protein>
<gene>
    <name evidence="1" type="ORF">EV186_104569</name>
</gene>
<dbReference type="AlphaFoldDB" id="A0A4R6S9V4"/>
<accession>A0A4R6S9V4</accession>
<comment type="caution">
    <text evidence="1">The sequence shown here is derived from an EMBL/GenBank/DDBJ whole genome shotgun (WGS) entry which is preliminary data.</text>
</comment>